<dbReference type="InterPro" id="IPR036388">
    <property type="entry name" value="WH-like_DNA-bd_sf"/>
</dbReference>
<feature type="domain" description="RNA polymerase sigma-70 region 2" evidence="7">
    <location>
        <begin position="80"/>
        <end position="142"/>
    </location>
</feature>
<feature type="domain" description="RNA polymerase sigma factor 70 region 4 type 2" evidence="8">
    <location>
        <begin position="169"/>
        <end position="220"/>
    </location>
</feature>
<reference evidence="9 10" key="1">
    <citation type="journal article" date="2016" name="Genome Announc.">
        <title>Complete Genome Sequence of Methylobacterium populi P-1M, Isolated from Pink-Pigmented Household Biofilm.</title>
        <authorList>
            <person name="Morohoshi T."/>
            <person name="Ikeda T."/>
        </authorList>
    </citation>
    <scope>NUCLEOTIDE SEQUENCE [LARGE SCALE GENOMIC DNA]</scope>
    <source>
        <strain evidence="9 10">P-1M</strain>
    </source>
</reference>
<dbReference type="Gene3D" id="1.10.10.10">
    <property type="entry name" value="Winged helix-like DNA-binding domain superfamily/Winged helix DNA-binding domain"/>
    <property type="match status" value="1"/>
</dbReference>
<dbReference type="PROSITE" id="PS01063">
    <property type="entry name" value="SIGMA70_ECF"/>
    <property type="match status" value="1"/>
</dbReference>
<evidence type="ECO:0000256" key="5">
    <source>
        <dbReference type="ARBA" id="ARBA00023163"/>
    </source>
</evidence>
<evidence type="ECO:0000313" key="9">
    <source>
        <dbReference type="EMBL" id="BAU93996.1"/>
    </source>
</evidence>
<dbReference type="RefSeq" id="WP_096487630.1">
    <property type="nucleotide sequence ID" value="NZ_AP014809.1"/>
</dbReference>
<dbReference type="OrthoDB" id="9797134at2"/>
<evidence type="ECO:0000256" key="1">
    <source>
        <dbReference type="ARBA" id="ARBA00010641"/>
    </source>
</evidence>
<dbReference type="SUPFAM" id="SSF88946">
    <property type="entry name" value="Sigma2 domain of RNA polymerase sigma factors"/>
    <property type="match status" value="1"/>
</dbReference>
<dbReference type="Pfam" id="PF08281">
    <property type="entry name" value="Sigma70_r4_2"/>
    <property type="match status" value="1"/>
</dbReference>
<dbReference type="NCBIfam" id="TIGR02937">
    <property type="entry name" value="sigma70-ECF"/>
    <property type="match status" value="1"/>
</dbReference>
<dbReference type="PANTHER" id="PTHR43133:SF25">
    <property type="entry name" value="RNA POLYMERASE SIGMA FACTOR RFAY-RELATED"/>
    <property type="match status" value="1"/>
</dbReference>
<dbReference type="GO" id="GO:0003677">
    <property type="term" value="F:DNA binding"/>
    <property type="evidence" value="ECO:0007669"/>
    <property type="project" value="UniProtKB-KW"/>
</dbReference>
<dbReference type="CDD" id="cd06171">
    <property type="entry name" value="Sigma70_r4"/>
    <property type="match status" value="1"/>
</dbReference>
<dbReference type="InterPro" id="IPR000838">
    <property type="entry name" value="RNA_pol_sigma70_ECF_CS"/>
</dbReference>
<dbReference type="Pfam" id="PF04542">
    <property type="entry name" value="Sigma70_r2"/>
    <property type="match status" value="1"/>
</dbReference>
<dbReference type="GO" id="GO:0016987">
    <property type="term" value="F:sigma factor activity"/>
    <property type="evidence" value="ECO:0007669"/>
    <property type="project" value="UniProtKB-KW"/>
</dbReference>
<evidence type="ECO:0000256" key="3">
    <source>
        <dbReference type="ARBA" id="ARBA00023082"/>
    </source>
</evidence>
<protein>
    <recommendedName>
        <fullName evidence="6">RNA polymerase sigma factor</fullName>
    </recommendedName>
</protein>
<gene>
    <name evidence="9" type="ORF">MPPM_5391</name>
</gene>
<dbReference type="InterPro" id="IPR039425">
    <property type="entry name" value="RNA_pol_sigma-70-like"/>
</dbReference>
<dbReference type="Proteomes" id="UP000218288">
    <property type="component" value="Chromosome"/>
</dbReference>
<evidence type="ECO:0000259" key="8">
    <source>
        <dbReference type="Pfam" id="PF08281"/>
    </source>
</evidence>
<evidence type="ECO:0000256" key="6">
    <source>
        <dbReference type="RuleBase" id="RU000716"/>
    </source>
</evidence>
<keyword evidence="4 6" id="KW-0238">DNA-binding</keyword>
<evidence type="ECO:0000256" key="2">
    <source>
        <dbReference type="ARBA" id="ARBA00023015"/>
    </source>
</evidence>
<evidence type="ECO:0000256" key="4">
    <source>
        <dbReference type="ARBA" id="ARBA00023125"/>
    </source>
</evidence>
<dbReference type="InterPro" id="IPR014284">
    <property type="entry name" value="RNA_pol_sigma-70_dom"/>
</dbReference>
<dbReference type="InterPro" id="IPR007627">
    <property type="entry name" value="RNA_pol_sigma70_r2"/>
</dbReference>
<evidence type="ECO:0000259" key="7">
    <source>
        <dbReference type="Pfam" id="PF04542"/>
    </source>
</evidence>
<keyword evidence="2 6" id="KW-0805">Transcription regulation</keyword>
<keyword evidence="5 6" id="KW-0804">Transcription</keyword>
<dbReference type="AlphaFoldDB" id="A0A160PLB8"/>
<name>A0A160PLB8_9HYPH</name>
<dbReference type="PANTHER" id="PTHR43133">
    <property type="entry name" value="RNA POLYMERASE ECF-TYPE SIGMA FACTO"/>
    <property type="match status" value="1"/>
</dbReference>
<dbReference type="InterPro" id="IPR013249">
    <property type="entry name" value="RNA_pol_sigma70_r4_t2"/>
</dbReference>
<evidence type="ECO:0000313" key="10">
    <source>
        <dbReference type="Proteomes" id="UP000218288"/>
    </source>
</evidence>
<proteinExistence type="inferred from homology"/>
<comment type="similarity">
    <text evidence="1 6">Belongs to the sigma-70 factor family. ECF subfamily.</text>
</comment>
<dbReference type="InterPro" id="IPR013324">
    <property type="entry name" value="RNA_pol_sigma_r3/r4-like"/>
</dbReference>
<dbReference type="Gene3D" id="1.10.1740.10">
    <property type="match status" value="1"/>
</dbReference>
<dbReference type="SUPFAM" id="SSF88659">
    <property type="entry name" value="Sigma3 and sigma4 domains of RNA polymerase sigma factors"/>
    <property type="match status" value="1"/>
</dbReference>
<dbReference type="GO" id="GO:0006352">
    <property type="term" value="P:DNA-templated transcription initiation"/>
    <property type="evidence" value="ECO:0007669"/>
    <property type="project" value="InterPro"/>
</dbReference>
<dbReference type="EMBL" id="AP014809">
    <property type="protein sequence ID" value="BAU93996.1"/>
    <property type="molecule type" value="Genomic_DNA"/>
</dbReference>
<keyword evidence="3 6" id="KW-0731">Sigma factor</keyword>
<accession>A0A160PLB8</accession>
<sequence>MPETALDELASPLDDEVPTLPPEVQQRLGALLAEAYARMPGSPSTEVGRFDALLARLETVLVAQEGKDEESFRAAIIEMTPRLYNFAMSLTKNPSAADDLVQDTFLRAWRSRSRFTVGTNLGAWLFTIMRNAFYSRHRKEVREVADSDGDYAERLAAAPEQSGHVDLMDAQTALAKLPLPMRQALILVAIENLSYEEAATVMNCRIGTVKSRVWRAREQLAQILGYSAADVGSDGMTLSAVGGSTWMA</sequence>
<organism evidence="9 10">
    <name type="scientific">Methylorubrum populi</name>
    <dbReference type="NCBI Taxonomy" id="223967"/>
    <lineage>
        <taxon>Bacteria</taxon>
        <taxon>Pseudomonadati</taxon>
        <taxon>Pseudomonadota</taxon>
        <taxon>Alphaproteobacteria</taxon>
        <taxon>Hyphomicrobiales</taxon>
        <taxon>Methylobacteriaceae</taxon>
        <taxon>Methylorubrum</taxon>
    </lineage>
</organism>
<dbReference type="InterPro" id="IPR013325">
    <property type="entry name" value="RNA_pol_sigma_r2"/>
</dbReference>